<feature type="compositionally biased region" description="Basic and acidic residues" evidence="7">
    <location>
        <begin position="795"/>
        <end position="805"/>
    </location>
</feature>
<accession>A0AA35J9I8</accession>
<feature type="transmembrane region" description="Helical" evidence="8">
    <location>
        <begin position="603"/>
        <end position="621"/>
    </location>
</feature>
<feature type="region of interest" description="Disordered" evidence="7">
    <location>
        <begin position="850"/>
        <end position="870"/>
    </location>
</feature>
<evidence type="ECO:0000256" key="4">
    <source>
        <dbReference type="ARBA" id="ARBA00022692"/>
    </source>
</evidence>
<gene>
    <name evidence="13" type="primary">SUVC15G0700</name>
    <name evidence="13" type="ORF">SUVC_15G0700</name>
</gene>
<evidence type="ECO:0000256" key="7">
    <source>
        <dbReference type="SAM" id="MobiDB-lite"/>
    </source>
</evidence>
<dbReference type="PANTHER" id="PTHR13018:SF139">
    <property type="entry name" value="PHOSPHATE METABOLISM PROTEIN 7"/>
    <property type="match status" value="1"/>
</dbReference>
<dbReference type="GO" id="GO:0005227">
    <property type="term" value="F:calcium-activated cation channel activity"/>
    <property type="evidence" value="ECO:0007669"/>
    <property type="project" value="InterPro"/>
</dbReference>
<evidence type="ECO:0000259" key="12">
    <source>
        <dbReference type="Pfam" id="PF14703"/>
    </source>
</evidence>
<evidence type="ECO:0000256" key="5">
    <source>
        <dbReference type="ARBA" id="ARBA00022989"/>
    </source>
</evidence>
<dbReference type="EMBL" id="OX365926">
    <property type="protein sequence ID" value="CAI4051102.1"/>
    <property type="molecule type" value="Genomic_DNA"/>
</dbReference>
<feature type="transmembrane region" description="Helical" evidence="8">
    <location>
        <begin position="528"/>
        <end position="553"/>
    </location>
</feature>
<comment type="subcellular location">
    <subcellularLocation>
        <location evidence="1">Membrane</location>
        <topology evidence="1">Multi-pass membrane protein</topology>
    </subcellularLocation>
</comment>
<dbReference type="Pfam" id="PF14703">
    <property type="entry name" value="PHM7_cyt"/>
    <property type="match status" value="1"/>
</dbReference>
<evidence type="ECO:0000259" key="9">
    <source>
        <dbReference type="Pfam" id="PF02714"/>
    </source>
</evidence>
<feature type="transmembrane region" description="Helical" evidence="8">
    <location>
        <begin position="93"/>
        <end position="116"/>
    </location>
</feature>
<feature type="region of interest" description="Disordered" evidence="7">
    <location>
        <begin position="759"/>
        <end position="831"/>
    </location>
</feature>
<organism evidence="13 14">
    <name type="scientific">Saccharomyces uvarum</name>
    <name type="common">Yeast</name>
    <name type="synonym">Saccharomyces bayanus var. uvarum</name>
    <dbReference type="NCBI Taxonomy" id="230603"/>
    <lineage>
        <taxon>Eukaryota</taxon>
        <taxon>Fungi</taxon>
        <taxon>Dikarya</taxon>
        <taxon>Ascomycota</taxon>
        <taxon>Saccharomycotina</taxon>
        <taxon>Saccharomycetes</taxon>
        <taxon>Saccharomycetales</taxon>
        <taxon>Saccharomycetaceae</taxon>
        <taxon>Saccharomyces</taxon>
    </lineage>
</organism>
<proteinExistence type="inferred from homology"/>
<dbReference type="InterPro" id="IPR045122">
    <property type="entry name" value="Csc1-like"/>
</dbReference>
<feature type="transmembrane region" description="Helical" evidence="8">
    <location>
        <begin position="669"/>
        <end position="686"/>
    </location>
</feature>
<feature type="transmembrane region" description="Helical" evidence="8">
    <location>
        <begin position="389"/>
        <end position="415"/>
    </location>
</feature>
<feature type="region of interest" description="Disordered" evidence="7">
    <location>
        <begin position="272"/>
        <end position="292"/>
    </location>
</feature>
<dbReference type="PANTHER" id="PTHR13018">
    <property type="entry name" value="PROBABLE MEMBRANE PROTEIN DUF221-RELATED"/>
    <property type="match status" value="1"/>
</dbReference>
<feature type="transmembrane region" description="Helical" evidence="8">
    <location>
        <begin position="143"/>
        <end position="162"/>
    </location>
</feature>
<feature type="transmembrane region" description="Helical" evidence="8">
    <location>
        <begin position="435"/>
        <end position="459"/>
    </location>
</feature>
<keyword evidence="4 8" id="KW-0812">Transmembrane</keyword>
<keyword evidence="3" id="KW-0813">Transport</keyword>
<dbReference type="InterPro" id="IPR032880">
    <property type="entry name" value="CSC1/OSCA1-like_N"/>
</dbReference>
<feature type="domain" description="CSC1/OSCA1-like cytosolic" evidence="12">
    <location>
        <begin position="187"/>
        <end position="374"/>
    </location>
</feature>
<comment type="similarity">
    <text evidence="2">Belongs to the CSC1 (TC 1.A.17) family.</text>
</comment>
<feature type="transmembrane region" description="Helical" evidence="8">
    <location>
        <begin position="641"/>
        <end position="663"/>
    </location>
</feature>
<evidence type="ECO:0000256" key="2">
    <source>
        <dbReference type="ARBA" id="ARBA00007779"/>
    </source>
</evidence>
<dbReference type="InterPro" id="IPR022257">
    <property type="entry name" value="PHM7_ext"/>
</dbReference>
<dbReference type="Pfam" id="PF12621">
    <property type="entry name" value="PHM7_ext"/>
    <property type="match status" value="1"/>
</dbReference>
<feature type="domain" description="10TM putative phosphate transporter extracellular tail" evidence="10">
    <location>
        <begin position="907"/>
        <end position="999"/>
    </location>
</feature>
<name>A0AA35J9I8_SACUV</name>
<sequence>MANSTPTPSSTSAFVTALIFNGIVAIIFVWLFLLLRPKNRRVYEPRSLKDVQTIPEEERTEPVPMGYTEWVQYLLSKPHSFLIQHTSVDGYFLLRYIGIVGSVSFVACVCILPILLPVNATNGNNLKGFDLLSYSNVTNKNRFYAHVFLSWLFFGLLTYVIYKELYYYVVFRHALQTTPLYDGLLSSRTVIITELDKDIAQEGEMQMRFPKASNVAFAYDVSDLQDLCQERAKNAAKYEAALNKVLNKCMKMTTNKTQEQLDKLYNNGTKPKDDLETYVPHKKRPKHRPGKLPLCLGGKKVSTLSYSSKRVGELNDEIHEKQADWASNDRLPACFIQFDSQLEAQRCFQSADAILGTRHFGKRLIGYSPEDINWGAMRLTSKERHSKRALANAILVLLIIFWAIPVAVVGCISNVNYLTDKVHFLRFINNMPDVLMGIITGLAPSIALAILMSLVPPFITKLGKLSGCVTLQDTDLYCQAWYYAFEVVEVFLVTTAASSASSTVDAIIKKPGSAMTLLASYLPRSSNFYITYFLLQGLTVPSGMLFQVVNLVLSKILGRFLDSTPRQKWNRYNTLSTPTMGVIYPTIEVLVCIYICYSIIAPILLFFSTFTLILLYVAYLYNLNYVLGFSFDLKGRNYPKALFQIFVGIYLSEVCLLGLFIMAKTWGPLVLEVVWIVVTVLAHLYMKRKFLPLIDVVPLSAIRYARGESGYSYPSSDLGAQEVQNIADEMKNDYENDDTHGILSPATKDDLKKANLLLDNDNNSENSAPSNPFISGSEERSERNSSSALNGEGDSVNKKKNDPIIKKSNTLSSSTKGKDGNGVGNDSTFVPEDEKFRKFQYSDVEALRNKHPYDDDDQSRHGPEGAVPVNADAGVIYGNAGAVMKEPQAFPPDVLETNTWSQRFAQFFNPRKSYPFDEVRTRLPHVFNTSIEYDEEYLNTAYTDPCVRENDPIVWCCKDPLGISQQQIQEAGSVGLDVRDEFTRYDEKGKPMYTYNPPDYEPEAKK</sequence>
<evidence type="ECO:0000256" key="6">
    <source>
        <dbReference type="ARBA" id="ARBA00023136"/>
    </source>
</evidence>
<evidence type="ECO:0008006" key="15">
    <source>
        <dbReference type="Google" id="ProtNLM"/>
    </source>
</evidence>
<dbReference type="Pfam" id="PF13967">
    <property type="entry name" value="RSN1_TM"/>
    <property type="match status" value="1"/>
</dbReference>
<dbReference type="Pfam" id="PF02714">
    <property type="entry name" value="RSN1_7TM"/>
    <property type="match status" value="1"/>
</dbReference>
<evidence type="ECO:0000256" key="8">
    <source>
        <dbReference type="SAM" id="Phobius"/>
    </source>
</evidence>
<evidence type="ECO:0000259" key="10">
    <source>
        <dbReference type="Pfam" id="PF12621"/>
    </source>
</evidence>
<evidence type="ECO:0000256" key="3">
    <source>
        <dbReference type="ARBA" id="ARBA00022448"/>
    </source>
</evidence>
<feature type="compositionally biased region" description="Basic and acidic residues" evidence="7">
    <location>
        <begin position="850"/>
        <end position="863"/>
    </location>
</feature>
<reference evidence="13" key="1">
    <citation type="submission" date="2022-10" db="EMBL/GenBank/DDBJ databases">
        <authorList>
            <person name="Byrne P K."/>
        </authorList>
    </citation>
    <scope>NUCLEOTIDE SEQUENCE</scope>
    <source>
        <strain evidence="13">CBS7001</strain>
    </source>
</reference>
<feature type="region of interest" description="Disordered" evidence="7">
    <location>
        <begin position="987"/>
        <end position="1006"/>
    </location>
</feature>
<feature type="domain" description="CSC1/OSCA1-like 7TM region" evidence="9">
    <location>
        <begin position="388"/>
        <end position="660"/>
    </location>
</feature>
<evidence type="ECO:0000256" key="1">
    <source>
        <dbReference type="ARBA" id="ARBA00004141"/>
    </source>
</evidence>
<feature type="transmembrane region" description="Helical" evidence="8">
    <location>
        <begin position="574"/>
        <end position="597"/>
    </location>
</feature>
<evidence type="ECO:0000259" key="11">
    <source>
        <dbReference type="Pfam" id="PF13967"/>
    </source>
</evidence>
<dbReference type="GO" id="GO:0005886">
    <property type="term" value="C:plasma membrane"/>
    <property type="evidence" value="ECO:0007669"/>
    <property type="project" value="TreeGrafter"/>
</dbReference>
<keyword evidence="5 8" id="KW-1133">Transmembrane helix</keyword>
<dbReference type="AlphaFoldDB" id="A0AA35J9I8"/>
<evidence type="ECO:0000313" key="14">
    <source>
        <dbReference type="Proteomes" id="UP001162090"/>
    </source>
</evidence>
<keyword evidence="6 8" id="KW-0472">Membrane</keyword>
<dbReference type="InterPro" id="IPR027815">
    <property type="entry name" value="CSC1/OSCA1-like_cyt"/>
</dbReference>
<feature type="domain" description="CSC1/OSCA1-like N-terminal transmembrane" evidence="11">
    <location>
        <begin position="13"/>
        <end position="164"/>
    </location>
</feature>
<protein>
    <recommendedName>
        <fullName evidence="15">Phosphate metabolism protein 7</fullName>
    </recommendedName>
</protein>
<dbReference type="InterPro" id="IPR003864">
    <property type="entry name" value="CSC1/OSCA1-like_7TM"/>
</dbReference>
<dbReference type="Proteomes" id="UP001162090">
    <property type="component" value="Chromosome 15"/>
</dbReference>
<evidence type="ECO:0000313" key="13">
    <source>
        <dbReference type="EMBL" id="CAI4051102.1"/>
    </source>
</evidence>
<feature type="compositionally biased region" description="Polar residues" evidence="7">
    <location>
        <begin position="764"/>
        <end position="774"/>
    </location>
</feature>
<feature type="compositionally biased region" description="Basic residues" evidence="7">
    <location>
        <begin position="280"/>
        <end position="290"/>
    </location>
</feature>
<feature type="transmembrane region" description="Helical" evidence="8">
    <location>
        <begin position="12"/>
        <end position="35"/>
    </location>
</feature>